<evidence type="ECO:0000313" key="4">
    <source>
        <dbReference type="Proteomes" id="UP000094527"/>
    </source>
</evidence>
<accession>A0A1D2MTM3</accession>
<proteinExistence type="predicted"/>
<evidence type="ECO:0000259" key="2">
    <source>
        <dbReference type="Pfam" id="PF00135"/>
    </source>
</evidence>
<dbReference type="EMBL" id="LJIJ01000559">
    <property type="protein sequence ID" value="ODM96248.1"/>
    <property type="molecule type" value="Genomic_DNA"/>
</dbReference>
<protein>
    <submittedName>
        <fullName evidence="3">Venom carboxylesterase-6</fullName>
    </submittedName>
</protein>
<evidence type="ECO:0000313" key="3">
    <source>
        <dbReference type="EMBL" id="ODM96248.1"/>
    </source>
</evidence>
<dbReference type="PANTHER" id="PTHR11559">
    <property type="entry name" value="CARBOXYLESTERASE"/>
    <property type="match status" value="1"/>
</dbReference>
<dbReference type="Proteomes" id="UP000094527">
    <property type="component" value="Unassembled WGS sequence"/>
</dbReference>
<sequence length="409" mass="45835">MDCYRAANPHFLIHAQQKLYDFMTFPPILFAPVVERPGPEAFLTDTPENMYSKKLVQNIPWICAQTTEEGESFALAFKHVGKIPFYKRNFDRVAPYILDYWYVAKNSSEVTAKIRDVYFGTEGPNPSAESIRIVSDLVSDRYFRVGIHRAIALHSKIAPTYASLFGFRSQIGFPSLWGDSPNDYGVGHASDNGFYFNSTLYFLPLQLGTPSYDVSRMLINLAVNFAKKREPFLNYRNGNVIKIWKPAMYHGKDLRFLLIDNENVIMIPEPRQYAIRFWESLGLADTPVTMMSTAEPNPHQATDLNALGVQAPAPPIPPSIDNYAENYNAHYMQPEYSTYVAGFRPYFLGLALGQLCLKYEGAAEEVVNELACSGCTAAAAKTVSVGGIPSGSKFPDWEFPSQAVAFLTC</sequence>
<reference evidence="3 4" key="1">
    <citation type="journal article" date="2016" name="Genome Biol. Evol.">
        <title>Gene Family Evolution Reflects Adaptation to Soil Environmental Stressors in the Genome of the Collembolan Orchesella cincta.</title>
        <authorList>
            <person name="Faddeeva-Vakhrusheva A."/>
            <person name="Derks M.F."/>
            <person name="Anvar S.Y."/>
            <person name="Agamennone V."/>
            <person name="Suring W."/>
            <person name="Smit S."/>
            <person name="van Straalen N.M."/>
            <person name="Roelofs D."/>
        </authorList>
    </citation>
    <scope>NUCLEOTIDE SEQUENCE [LARGE SCALE GENOMIC DNA]</scope>
    <source>
        <tissue evidence="3">Mixed pool</tissue>
    </source>
</reference>
<feature type="domain" description="Carboxylesterase type B" evidence="2">
    <location>
        <begin position="1"/>
        <end position="278"/>
    </location>
</feature>
<dbReference type="Pfam" id="PF00135">
    <property type="entry name" value="COesterase"/>
    <property type="match status" value="1"/>
</dbReference>
<feature type="non-terminal residue" evidence="3">
    <location>
        <position position="409"/>
    </location>
</feature>
<dbReference type="STRING" id="48709.A0A1D2MTM3"/>
<dbReference type="OrthoDB" id="7678507at2759"/>
<name>A0A1D2MTM3_ORCCI</name>
<dbReference type="InterPro" id="IPR050309">
    <property type="entry name" value="Type-B_Carboxylest/Lipase"/>
</dbReference>
<dbReference type="InterPro" id="IPR029058">
    <property type="entry name" value="AB_hydrolase_fold"/>
</dbReference>
<gene>
    <name evidence="3" type="ORF">Ocin01_10436</name>
</gene>
<dbReference type="Gene3D" id="3.40.50.1820">
    <property type="entry name" value="alpha/beta hydrolase"/>
    <property type="match status" value="1"/>
</dbReference>
<keyword evidence="1" id="KW-0325">Glycoprotein</keyword>
<dbReference type="SUPFAM" id="SSF53474">
    <property type="entry name" value="alpha/beta-Hydrolases"/>
    <property type="match status" value="1"/>
</dbReference>
<dbReference type="AlphaFoldDB" id="A0A1D2MTM3"/>
<keyword evidence="4" id="KW-1185">Reference proteome</keyword>
<dbReference type="InterPro" id="IPR002018">
    <property type="entry name" value="CarbesteraseB"/>
</dbReference>
<organism evidence="3 4">
    <name type="scientific">Orchesella cincta</name>
    <name type="common">Springtail</name>
    <name type="synonym">Podura cincta</name>
    <dbReference type="NCBI Taxonomy" id="48709"/>
    <lineage>
        <taxon>Eukaryota</taxon>
        <taxon>Metazoa</taxon>
        <taxon>Ecdysozoa</taxon>
        <taxon>Arthropoda</taxon>
        <taxon>Hexapoda</taxon>
        <taxon>Collembola</taxon>
        <taxon>Entomobryomorpha</taxon>
        <taxon>Entomobryoidea</taxon>
        <taxon>Orchesellidae</taxon>
        <taxon>Orchesellinae</taxon>
        <taxon>Orchesella</taxon>
    </lineage>
</organism>
<evidence type="ECO:0000256" key="1">
    <source>
        <dbReference type="ARBA" id="ARBA00023180"/>
    </source>
</evidence>
<comment type="caution">
    <text evidence="3">The sequence shown here is derived from an EMBL/GenBank/DDBJ whole genome shotgun (WGS) entry which is preliminary data.</text>
</comment>